<keyword evidence="2" id="KW-0378">Hydrolase</keyword>
<evidence type="ECO:0000256" key="1">
    <source>
        <dbReference type="ARBA" id="ARBA00023004"/>
    </source>
</evidence>
<dbReference type="Proteomes" id="UP000294349">
    <property type="component" value="Chromosome"/>
</dbReference>
<evidence type="ECO:0000313" key="2">
    <source>
        <dbReference type="EMBL" id="VFP83849.1"/>
    </source>
</evidence>
<dbReference type="GO" id="GO:0008310">
    <property type="term" value="F:single-stranded DNA 3'-5' DNA exonuclease activity"/>
    <property type="evidence" value="ECO:0007669"/>
    <property type="project" value="UniProtKB-EC"/>
</dbReference>
<gene>
    <name evidence="2" type="primary">yggX</name>
    <name evidence="2" type="ORF">BUCILAFE3058_375</name>
</gene>
<dbReference type="EMBL" id="LR217717">
    <property type="protein sequence ID" value="VFP83849.1"/>
    <property type="molecule type" value="Genomic_DNA"/>
</dbReference>
<dbReference type="GO" id="GO:0005506">
    <property type="term" value="F:iron ion binding"/>
    <property type="evidence" value="ECO:0007669"/>
    <property type="project" value="InterPro"/>
</dbReference>
<dbReference type="PIRSF" id="PIRSF029827">
    <property type="entry name" value="Fe_traffic_YggX"/>
    <property type="match status" value="1"/>
</dbReference>
<sequence>MKKNNIRIIFCSFLRKNAEGLDYPFFTGKTGKKIYEEISKEAWCHWLKEQTKIINEKKLNMFIKKDRKYIKNKMKKFFFDKIQN</sequence>
<dbReference type="SUPFAM" id="SSF111148">
    <property type="entry name" value="YggX-like"/>
    <property type="match status" value="1"/>
</dbReference>
<dbReference type="GO" id="GO:0034599">
    <property type="term" value="P:cellular response to oxidative stress"/>
    <property type="evidence" value="ECO:0007669"/>
    <property type="project" value="TreeGrafter"/>
</dbReference>
<name>A0A451DBS4_9GAMM</name>
<reference evidence="2 3" key="1">
    <citation type="submission" date="2019-02" db="EMBL/GenBank/DDBJ databases">
        <authorList>
            <person name="Manzano-Marin A."/>
            <person name="Manzano-Marin A."/>
        </authorList>
    </citation>
    <scope>NUCLEOTIDE SEQUENCE [LARGE SCALE GENOMIC DNA]</scope>
    <source>
        <strain evidence="2 3">BuCilaricifoliae</strain>
    </source>
</reference>
<dbReference type="InterPro" id="IPR007457">
    <property type="entry name" value="Fe_traffick_prot_YggX"/>
</dbReference>
<dbReference type="EC" id="3.1.11.1" evidence="2"/>
<organism evidence="2 3">
    <name type="scientific">Buchnera aphidicola</name>
    <name type="common">Cinara laricifoliae</name>
    <dbReference type="NCBI Taxonomy" id="2518977"/>
    <lineage>
        <taxon>Bacteria</taxon>
        <taxon>Pseudomonadati</taxon>
        <taxon>Pseudomonadota</taxon>
        <taxon>Gammaproteobacteria</taxon>
        <taxon>Enterobacterales</taxon>
        <taxon>Erwiniaceae</taxon>
        <taxon>Buchnera</taxon>
    </lineage>
</organism>
<accession>A0A451DBS4</accession>
<protein>
    <submittedName>
        <fullName evidence="2">Probable Fe(2+)-trafficking protein, partial</fullName>
        <ecNumber evidence="2">3.1.11.1</ecNumber>
    </submittedName>
</protein>
<dbReference type="GO" id="GO:0005829">
    <property type="term" value="C:cytosol"/>
    <property type="evidence" value="ECO:0007669"/>
    <property type="project" value="TreeGrafter"/>
</dbReference>
<proteinExistence type="predicted"/>
<evidence type="ECO:0000313" key="3">
    <source>
        <dbReference type="Proteomes" id="UP000294349"/>
    </source>
</evidence>
<dbReference type="AlphaFoldDB" id="A0A451DBS4"/>
<dbReference type="InterPro" id="IPR036766">
    <property type="entry name" value="Fe_traffick_prot_YggX_sf"/>
</dbReference>
<dbReference type="Pfam" id="PF04362">
    <property type="entry name" value="Iron_traffic"/>
    <property type="match status" value="1"/>
</dbReference>
<dbReference type="Gene3D" id="1.10.3880.10">
    <property type="entry name" value="Fe(II) trafficking protein YggX"/>
    <property type="match status" value="1"/>
</dbReference>
<dbReference type="PANTHER" id="PTHR36965:SF1">
    <property type="entry name" value="FE(2+)-TRAFFICKING PROTEIN-RELATED"/>
    <property type="match status" value="1"/>
</dbReference>
<dbReference type="PANTHER" id="PTHR36965">
    <property type="entry name" value="FE(2+)-TRAFFICKING PROTEIN-RELATED"/>
    <property type="match status" value="1"/>
</dbReference>
<dbReference type="NCBIfam" id="NF003817">
    <property type="entry name" value="PRK05408.1"/>
    <property type="match status" value="1"/>
</dbReference>
<keyword evidence="1" id="KW-0408">Iron</keyword>